<dbReference type="Pfam" id="PF26133">
    <property type="entry name" value="DUF8039"/>
    <property type="match status" value="1"/>
</dbReference>
<accession>A0A9R0JAM2</accession>
<dbReference type="InterPro" id="IPR058352">
    <property type="entry name" value="DUF8039"/>
</dbReference>
<proteinExistence type="predicted"/>
<organism evidence="2 3">
    <name type="scientific">Spinacia oleracea</name>
    <name type="common">Spinach</name>
    <dbReference type="NCBI Taxonomy" id="3562"/>
    <lineage>
        <taxon>Eukaryota</taxon>
        <taxon>Viridiplantae</taxon>
        <taxon>Streptophyta</taxon>
        <taxon>Embryophyta</taxon>
        <taxon>Tracheophyta</taxon>
        <taxon>Spermatophyta</taxon>
        <taxon>Magnoliopsida</taxon>
        <taxon>eudicotyledons</taxon>
        <taxon>Gunneridae</taxon>
        <taxon>Pentapetalae</taxon>
        <taxon>Caryophyllales</taxon>
        <taxon>Chenopodiaceae</taxon>
        <taxon>Chenopodioideae</taxon>
        <taxon>Anserineae</taxon>
        <taxon>Spinacia</taxon>
    </lineage>
</organism>
<sequence length="161" mass="18030">MDVEEENLDGLKLDHIRDMPISISPEENVEVLKLDHIGDATTKHDICIIPEGLTPCKLALSNPRYRVVATENVHNFKTGTVMHLLPIPSGYARIGISYSTEMDTPLPVPLEGEAVTIREAIGALIFWPIELIVLDTAVKIISTCVLFMVFNIVYERRLCYL</sequence>
<keyword evidence="2" id="KW-1185">Reference proteome</keyword>
<evidence type="ECO:0000313" key="3">
    <source>
        <dbReference type="RefSeq" id="XP_021864001.2"/>
    </source>
</evidence>
<protein>
    <recommendedName>
        <fullName evidence="1">DUF8039 domain-containing protein</fullName>
    </recommendedName>
</protein>
<name>A0A9R0JAM2_SPIOL</name>
<dbReference type="AlphaFoldDB" id="A0A9R0JAM2"/>
<feature type="domain" description="DUF8039" evidence="1">
    <location>
        <begin position="50"/>
        <end position="134"/>
    </location>
</feature>
<evidence type="ECO:0000259" key="1">
    <source>
        <dbReference type="Pfam" id="PF26133"/>
    </source>
</evidence>
<dbReference type="GeneID" id="110802846"/>
<dbReference type="RefSeq" id="XP_021864001.2">
    <property type="nucleotide sequence ID" value="XM_022008309.2"/>
</dbReference>
<dbReference type="Proteomes" id="UP000813463">
    <property type="component" value="Chromosome 1"/>
</dbReference>
<dbReference type="KEGG" id="soe:110802846"/>
<reference evidence="2" key="1">
    <citation type="journal article" date="2021" name="Nat. Commun.">
        <title>Genomic analyses provide insights into spinach domestication and the genetic basis of agronomic traits.</title>
        <authorList>
            <person name="Cai X."/>
            <person name="Sun X."/>
            <person name="Xu C."/>
            <person name="Sun H."/>
            <person name="Wang X."/>
            <person name="Ge C."/>
            <person name="Zhang Z."/>
            <person name="Wang Q."/>
            <person name="Fei Z."/>
            <person name="Jiao C."/>
            <person name="Wang Q."/>
        </authorList>
    </citation>
    <scope>NUCLEOTIDE SEQUENCE [LARGE SCALE GENOMIC DNA]</scope>
    <source>
        <strain evidence="2">cv. Varoflay</strain>
    </source>
</reference>
<evidence type="ECO:0000313" key="2">
    <source>
        <dbReference type="Proteomes" id="UP000813463"/>
    </source>
</evidence>
<gene>
    <name evidence="3" type="primary">LOC110802846</name>
</gene>
<reference evidence="3" key="2">
    <citation type="submission" date="2025-08" db="UniProtKB">
        <authorList>
            <consortium name="RefSeq"/>
        </authorList>
    </citation>
    <scope>IDENTIFICATION</scope>
    <source>
        <tissue evidence="3">Leaf</tissue>
    </source>
</reference>